<dbReference type="RefSeq" id="WP_150079918.1">
    <property type="nucleotide sequence ID" value="NZ_VWOX01000035.1"/>
</dbReference>
<dbReference type="Pfam" id="PF13808">
    <property type="entry name" value="DDE_Tnp_1_assoc"/>
    <property type="match status" value="1"/>
</dbReference>
<sequence>MEEVRHGAGENVSMDGPAALVYNSFVKVTDPRVDRGSNHDLLEMIFMALTASICGADGWADVERFCKAKVRWFRRYIDLEHGVPSHDTFGRVFSRLNTGEFLASMHDWVDQFASSLRGQGVAIDGKTLRGSFDRAAGQSALHAITVFATESKLVLRQLSVDDKSNEIPTVPMILELLDLAGAVVTLDAMHCQRETAAAIINAEADYVLTVKKNQANLHDKLLDLFNQYGEQDYKVKGLRKHTTVEKSHGRDERRVCYCIDVPEDEAFSDWTGIQSVGMIYRHREHRNRSGEIDEHDETAFFISSLPAKVKAISKHLRDHWRIENSQHYVLDVTFSEDASRIRNGSAPEVSGVFRRMALNILRQDTTLKDSIRGKRLRAGWDETVLDKIYAGFHVV</sequence>
<reference evidence="3 4" key="1">
    <citation type="submission" date="2019-08" db="EMBL/GenBank/DDBJ databases">
        <authorList>
            <person name="Dhanesh K."/>
            <person name="Kumar G."/>
            <person name="Sasikala C."/>
            <person name="Venkata Ramana C."/>
        </authorList>
    </citation>
    <scope>NUCLEOTIDE SEQUENCE [LARGE SCALE GENOMIC DNA]</scope>
    <source>
        <strain evidence="3 4">JC645</strain>
    </source>
</reference>
<dbReference type="GO" id="GO:0004803">
    <property type="term" value="F:transposase activity"/>
    <property type="evidence" value="ECO:0007669"/>
    <property type="project" value="InterPro"/>
</dbReference>
<gene>
    <name evidence="3" type="ORF">FYK55_27950</name>
</gene>
<dbReference type="EMBL" id="VWOX01000035">
    <property type="protein sequence ID" value="KAA5537979.1"/>
    <property type="molecule type" value="Genomic_DNA"/>
</dbReference>
<comment type="caution">
    <text evidence="3">The sequence shown here is derived from an EMBL/GenBank/DDBJ whole genome shotgun (WGS) entry which is preliminary data.</text>
</comment>
<dbReference type="AlphaFoldDB" id="A0A5M6CXK7"/>
<evidence type="ECO:0000313" key="3">
    <source>
        <dbReference type="EMBL" id="KAA5537979.1"/>
    </source>
</evidence>
<proteinExistence type="predicted"/>
<dbReference type="Proteomes" id="UP000324479">
    <property type="component" value="Unassembled WGS sequence"/>
</dbReference>
<feature type="domain" description="H repeat-associated protein N-terminal" evidence="2">
    <location>
        <begin position="24"/>
        <end position="109"/>
    </location>
</feature>
<dbReference type="Pfam" id="PF01609">
    <property type="entry name" value="DDE_Tnp_1"/>
    <property type="match status" value="1"/>
</dbReference>
<keyword evidence="4" id="KW-1185">Reference proteome</keyword>
<dbReference type="InterPro" id="IPR047647">
    <property type="entry name" value="ISAs1_transpos"/>
</dbReference>
<accession>A0A5M6CXK7</accession>
<dbReference type="PANTHER" id="PTHR30298:SF0">
    <property type="entry name" value="PROTEIN YBFL-RELATED"/>
    <property type="match status" value="1"/>
</dbReference>
<dbReference type="InterPro" id="IPR051698">
    <property type="entry name" value="Transposase_11-like"/>
</dbReference>
<dbReference type="InterPro" id="IPR032806">
    <property type="entry name" value="YbfD_N"/>
</dbReference>
<evidence type="ECO:0000313" key="4">
    <source>
        <dbReference type="Proteomes" id="UP000324479"/>
    </source>
</evidence>
<dbReference type="NCBIfam" id="NF033564">
    <property type="entry name" value="transpos_ISAs1"/>
    <property type="match status" value="1"/>
</dbReference>
<dbReference type="PANTHER" id="PTHR30298">
    <property type="entry name" value="H REPEAT-ASSOCIATED PREDICTED TRANSPOSASE"/>
    <property type="match status" value="1"/>
</dbReference>
<name>A0A5M6CXK7_9BACT</name>
<protein>
    <submittedName>
        <fullName evidence="3">ISAs1 family transposase</fullName>
    </submittedName>
</protein>
<dbReference type="GO" id="GO:0003677">
    <property type="term" value="F:DNA binding"/>
    <property type="evidence" value="ECO:0007669"/>
    <property type="project" value="InterPro"/>
</dbReference>
<dbReference type="InterPro" id="IPR002559">
    <property type="entry name" value="Transposase_11"/>
</dbReference>
<dbReference type="GO" id="GO:0006313">
    <property type="term" value="P:DNA transposition"/>
    <property type="evidence" value="ECO:0007669"/>
    <property type="project" value="InterPro"/>
</dbReference>
<organism evidence="3 4">
    <name type="scientific">Roseiconus nitratireducens</name>
    <dbReference type="NCBI Taxonomy" id="2605748"/>
    <lineage>
        <taxon>Bacteria</taxon>
        <taxon>Pseudomonadati</taxon>
        <taxon>Planctomycetota</taxon>
        <taxon>Planctomycetia</taxon>
        <taxon>Pirellulales</taxon>
        <taxon>Pirellulaceae</taxon>
        <taxon>Roseiconus</taxon>
    </lineage>
</organism>
<feature type="domain" description="Transposase IS4-like" evidence="1">
    <location>
        <begin position="119"/>
        <end position="359"/>
    </location>
</feature>
<evidence type="ECO:0000259" key="2">
    <source>
        <dbReference type="Pfam" id="PF13808"/>
    </source>
</evidence>
<evidence type="ECO:0000259" key="1">
    <source>
        <dbReference type="Pfam" id="PF01609"/>
    </source>
</evidence>